<reference evidence="1 2" key="1">
    <citation type="submission" date="2024-04" db="EMBL/GenBank/DDBJ databases">
        <title>Tritrichomonas musculus Genome.</title>
        <authorList>
            <person name="Alves-Ferreira E."/>
            <person name="Grigg M."/>
            <person name="Lorenzi H."/>
            <person name="Galac M."/>
        </authorList>
    </citation>
    <scope>NUCLEOTIDE SEQUENCE [LARGE SCALE GENOMIC DNA]</scope>
    <source>
        <strain evidence="1 2">EAF2021</strain>
    </source>
</reference>
<proteinExistence type="predicted"/>
<dbReference type="PANTHER" id="PTHR45661:SF3">
    <property type="entry name" value="IG-LIKE DOMAIN-CONTAINING PROTEIN"/>
    <property type="match status" value="1"/>
</dbReference>
<dbReference type="PANTHER" id="PTHR45661">
    <property type="entry name" value="SURFACE ANTIGEN"/>
    <property type="match status" value="1"/>
</dbReference>
<keyword evidence="2" id="KW-1185">Reference proteome</keyword>
<evidence type="ECO:0000313" key="1">
    <source>
        <dbReference type="EMBL" id="KAK8848333.1"/>
    </source>
</evidence>
<feature type="non-terminal residue" evidence="1">
    <location>
        <position position="1"/>
    </location>
</feature>
<organism evidence="1 2">
    <name type="scientific">Tritrichomonas musculus</name>
    <dbReference type="NCBI Taxonomy" id="1915356"/>
    <lineage>
        <taxon>Eukaryota</taxon>
        <taxon>Metamonada</taxon>
        <taxon>Parabasalia</taxon>
        <taxon>Tritrichomonadida</taxon>
        <taxon>Tritrichomonadidae</taxon>
        <taxon>Tritrichomonas</taxon>
    </lineage>
</organism>
<name>A0ABR2HJE3_9EUKA</name>
<sequence length="881" mass="101155">AEILQIPSDFPFLSDVDPDIYKQLITKGEYNVKSKVEMFIFQSFIDYWVSKEVPLLNRSNVFEYSQLSSEFDIMKNIIQIFQRQKENVETSSLAKNNYCIEKNLKKKKDELLNNSKKYHQIIYTLFNNENVIFPNNQELYYACINFDTVMADLLTRKTMIDNGILYTLNDIDKTAGVLRSISSNENIFIPRSVFYESQEYIVTIIHFKAFYKQKVIKSIQFSEDSELRIIDDKAFEKSSIENIIIPPHVSRIGESSFCFCFNLNTIEFSQNSELETIGNDAFFNSSIQQITIPSSVTEIGKESFGGCDLLKSINFQSDSRLKTIPNDFLMCTTISEFTIPPNVESFQDYWCFEANDIKMIKLMPNCKNFLCCDNKYIIGKSDIKSDNYDTLVFVHRDIEKVTIPSFIKYIGPYAFQLCNNLKSIEFADDSQLEIIDTSFSNSAIESISIPASVRIISQSSFWNCNKLKNVEFKRNSNLEYIGRCAFAFSSIESISIPSNVEDLDEVLCNGTSKLININVIPTNDQKIISYEDKFVLGKSDKNSDIYDILLFARRDLESATIPSFITKIASNAFSKCSIKNIEFHDDSQLVLIDNNAFYSSHLESICIPSNVVNIGQRAFKECNELETVEFQHDSKLKIIDEDAFINTHLINLSIPSSVTVLKEGCFSFDFDLTNINVFPNNIHNIIFFDNKYIIGKSDIKSDIFDVLLFARSDITSAKIPSFIRKIGLFAFTNCNNLINIEFSDDSQLTVIGKNAFEATTLNSISIPRHVTRIEYCAFAGCKNLKNISIHNDSELISIGDNAFDNTIIESFYFPPNLTHFNHAFSSCFYLNLIEIDENSKFQLMYYIPYLNRYSNTIMIPRKLRQQFCQVSIDQSFLYSEV</sequence>
<evidence type="ECO:0000313" key="2">
    <source>
        <dbReference type="Proteomes" id="UP001470230"/>
    </source>
</evidence>
<gene>
    <name evidence="1" type="ORF">M9Y10_019396</name>
</gene>
<dbReference type="InterPro" id="IPR053139">
    <property type="entry name" value="Surface_bspA-like"/>
</dbReference>
<accession>A0ABR2HJE3</accession>
<protein>
    <submittedName>
        <fullName evidence="1">Uncharacterized protein</fullName>
    </submittedName>
</protein>
<dbReference type="Gene3D" id="3.80.10.10">
    <property type="entry name" value="Ribonuclease Inhibitor"/>
    <property type="match status" value="5"/>
</dbReference>
<dbReference type="Proteomes" id="UP001470230">
    <property type="component" value="Unassembled WGS sequence"/>
</dbReference>
<comment type="caution">
    <text evidence="1">The sequence shown here is derived from an EMBL/GenBank/DDBJ whole genome shotgun (WGS) entry which is preliminary data.</text>
</comment>
<dbReference type="SUPFAM" id="SSF52058">
    <property type="entry name" value="L domain-like"/>
    <property type="match status" value="3"/>
</dbReference>
<dbReference type="InterPro" id="IPR032675">
    <property type="entry name" value="LRR_dom_sf"/>
</dbReference>
<dbReference type="EMBL" id="JAPFFF010000027">
    <property type="protein sequence ID" value="KAK8848333.1"/>
    <property type="molecule type" value="Genomic_DNA"/>
</dbReference>
<dbReference type="Pfam" id="PF13306">
    <property type="entry name" value="LRR_5"/>
    <property type="match status" value="4"/>
</dbReference>
<dbReference type="InterPro" id="IPR026906">
    <property type="entry name" value="LRR_5"/>
</dbReference>